<evidence type="ECO:0000256" key="3">
    <source>
        <dbReference type="ARBA" id="ARBA00022576"/>
    </source>
</evidence>
<feature type="domain" description="Aminotransferase class I/classII large" evidence="7">
    <location>
        <begin position="31"/>
        <end position="389"/>
    </location>
</feature>
<gene>
    <name evidence="8" type="ORF">JK634_03715</name>
</gene>
<keyword evidence="4 6" id="KW-0808">Transferase</keyword>
<protein>
    <recommendedName>
        <fullName evidence="6">Aminotransferase</fullName>
        <ecNumber evidence="6">2.6.1.-</ecNumber>
    </recommendedName>
</protein>
<evidence type="ECO:0000313" key="9">
    <source>
        <dbReference type="Proteomes" id="UP000623681"/>
    </source>
</evidence>
<evidence type="ECO:0000256" key="6">
    <source>
        <dbReference type="RuleBase" id="RU000481"/>
    </source>
</evidence>
<evidence type="ECO:0000313" key="8">
    <source>
        <dbReference type="EMBL" id="MBL4930900.1"/>
    </source>
</evidence>
<dbReference type="FunFam" id="3.40.640.10:FF:000033">
    <property type="entry name" value="Aspartate aminotransferase"/>
    <property type="match status" value="1"/>
</dbReference>
<dbReference type="InterPro" id="IPR015424">
    <property type="entry name" value="PyrdxlP-dep_Trfase"/>
</dbReference>
<dbReference type="InterPro" id="IPR015421">
    <property type="entry name" value="PyrdxlP-dep_Trfase_major"/>
</dbReference>
<accession>A0A937K480</accession>
<comment type="cofactor">
    <cofactor evidence="1 6">
        <name>pyridoxal 5'-phosphate</name>
        <dbReference type="ChEBI" id="CHEBI:597326"/>
    </cofactor>
</comment>
<dbReference type="PRINTS" id="PR00753">
    <property type="entry name" value="ACCSYNTHASE"/>
</dbReference>
<name>A0A937K480_9CLOT</name>
<evidence type="ECO:0000256" key="5">
    <source>
        <dbReference type="ARBA" id="ARBA00022898"/>
    </source>
</evidence>
<evidence type="ECO:0000256" key="4">
    <source>
        <dbReference type="ARBA" id="ARBA00022679"/>
    </source>
</evidence>
<dbReference type="PANTHER" id="PTHR46383">
    <property type="entry name" value="ASPARTATE AMINOTRANSFERASE"/>
    <property type="match status" value="1"/>
</dbReference>
<evidence type="ECO:0000259" key="7">
    <source>
        <dbReference type="Pfam" id="PF00155"/>
    </source>
</evidence>
<sequence>MILSKKGEAISPSITLAITAKAKEMKANGIDVVSFGAGEPDFNTPKNIRNAAVKAMEEGYTKYTPAAGITSLKKAIATKLYTDNNLTYAESQIVISTGAKQCLANAFLAILNPGDEVLIPTPYWVSYPELTKLADGVPVFIDCKKEDNYKFKVSILEKYINEKTKAILINSPNNPTGTIYTKEELKELADFAVKHNLFIISDEIYEKLIYGSEEHISIASLSKEVYDRTIVINGMSKSYAMTGWRVGYAAGPKEVIKVMSNIQSHMTSNVCSISQYAALEALEGPQDDLHSMIKVFQERRDLMSSLLDKMDGISYIYPQGAFYIMVNIESFIGKSYNGKIINDSLTFSNILLDENKVAVVPGAGFGLENYIRLSYATSNSIIEEGLKRLSLFVSCIK</sequence>
<dbReference type="EMBL" id="JAESWA010000017">
    <property type="protein sequence ID" value="MBL4930900.1"/>
    <property type="molecule type" value="Genomic_DNA"/>
</dbReference>
<proteinExistence type="inferred from homology"/>
<dbReference type="Proteomes" id="UP000623681">
    <property type="component" value="Unassembled WGS sequence"/>
</dbReference>
<dbReference type="RefSeq" id="WP_202766280.1">
    <property type="nucleotide sequence ID" value="NZ_JAESWA010000017.1"/>
</dbReference>
<dbReference type="CDD" id="cd00609">
    <property type="entry name" value="AAT_like"/>
    <property type="match status" value="1"/>
</dbReference>
<comment type="caution">
    <text evidence="8">The sequence shown here is derived from an EMBL/GenBank/DDBJ whole genome shotgun (WGS) entry which is preliminary data.</text>
</comment>
<dbReference type="GO" id="GO:0030170">
    <property type="term" value="F:pyridoxal phosphate binding"/>
    <property type="evidence" value="ECO:0007669"/>
    <property type="project" value="InterPro"/>
</dbReference>
<keyword evidence="3 6" id="KW-0032">Aminotransferase</keyword>
<evidence type="ECO:0000256" key="1">
    <source>
        <dbReference type="ARBA" id="ARBA00001933"/>
    </source>
</evidence>
<dbReference type="InterPro" id="IPR004839">
    <property type="entry name" value="Aminotransferase_I/II_large"/>
</dbReference>
<dbReference type="Gene3D" id="3.90.1150.10">
    <property type="entry name" value="Aspartate Aminotransferase, domain 1"/>
    <property type="match status" value="1"/>
</dbReference>
<dbReference type="InterPro" id="IPR050596">
    <property type="entry name" value="AspAT/PAT-like"/>
</dbReference>
<dbReference type="AlphaFoldDB" id="A0A937K480"/>
<dbReference type="InterPro" id="IPR015422">
    <property type="entry name" value="PyrdxlP-dep_Trfase_small"/>
</dbReference>
<evidence type="ECO:0000256" key="2">
    <source>
        <dbReference type="ARBA" id="ARBA00007441"/>
    </source>
</evidence>
<dbReference type="SUPFAM" id="SSF53383">
    <property type="entry name" value="PLP-dependent transferases"/>
    <property type="match status" value="1"/>
</dbReference>
<dbReference type="PROSITE" id="PS00105">
    <property type="entry name" value="AA_TRANSFER_CLASS_1"/>
    <property type="match status" value="1"/>
</dbReference>
<dbReference type="PANTHER" id="PTHR46383:SF1">
    <property type="entry name" value="ASPARTATE AMINOTRANSFERASE"/>
    <property type="match status" value="1"/>
</dbReference>
<reference evidence="8" key="1">
    <citation type="submission" date="2021-01" db="EMBL/GenBank/DDBJ databases">
        <title>Genome public.</title>
        <authorList>
            <person name="Liu C."/>
            <person name="Sun Q."/>
        </authorList>
    </citation>
    <scope>NUCLEOTIDE SEQUENCE</scope>
    <source>
        <strain evidence="8">YIM B02565</strain>
    </source>
</reference>
<dbReference type="Gene3D" id="3.40.640.10">
    <property type="entry name" value="Type I PLP-dependent aspartate aminotransferase-like (Major domain)"/>
    <property type="match status" value="1"/>
</dbReference>
<organism evidence="8 9">
    <name type="scientific">Clostridium paridis</name>
    <dbReference type="NCBI Taxonomy" id="2803863"/>
    <lineage>
        <taxon>Bacteria</taxon>
        <taxon>Bacillati</taxon>
        <taxon>Bacillota</taxon>
        <taxon>Clostridia</taxon>
        <taxon>Eubacteriales</taxon>
        <taxon>Clostridiaceae</taxon>
        <taxon>Clostridium</taxon>
    </lineage>
</organism>
<dbReference type="InterPro" id="IPR004838">
    <property type="entry name" value="NHTrfase_class1_PyrdxlP-BS"/>
</dbReference>
<keyword evidence="5" id="KW-0663">Pyridoxal phosphate</keyword>
<comment type="similarity">
    <text evidence="2 6">Belongs to the class-I pyridoxal-phosphate-dependent aminotransferase family.</text>
</comment>
<dbReference type="EC" id="2.6.1.-" evidence="6"/>
<dbReference type="GO" id="GO:0006520">
    <property type="term" value="P:amino acid metabolic process"/>
    <property type="evidence" value="ECO:0007669"/>
    <property type="project" value="InterPro"/>
</dbReference>
<keyword evidence="9" id="KW-1185">Reference proteome</keyword>
<dbReference type="Pfam" id="PF00155">
    <property type="entry name" value="Aminotran_1_2"/>
    <property type="match status" value="1"/>
</dbReference>
<dbReference type="GO" id="GO:0008483">
    <property type="term" value="F:transaminase activity"/>
    <property type="evidence" value="ECO:0007669"/>
    <property type="project" value="UniProtKB-KW"/>
</dbReference>